<reference evidence="4" key="2">
    <citation type="journal article" date="2014" name="PLoS Genet.">
        <title>Signature gene expression reveals novel clues to the molecular mechanisms of dimorphic transition in Penicillium marneffei.</title>
        <authorList>
            <person name="Yang E."/>
            <person name="Wang G."/>
            <person name="Cai J."/>
            <person name="Woo P.C."/>
            <person name="Lau S.K."/>
            <person name="Yuen K.-Y."/>
            <person name="Chow W.-N."/>
            <person name="Lin X."/>
        </authorList>
    </citation>
    <scope>NUCLEOTIDE SEQUENCE</scope>
    <source>
        <strain evidence="4">PM1</strain>
    </source>
</reference>
<dbReference type="InterPro" id="IPR057670">
    <property type="entry name" value="SH3_retrovirus"/>
</dbReference>
<feature type="region of interest" description="Disordered" evidence="2">
    <location>
        <begin position="933"/>
        <end position="1001"/>
    </location>
</feature>
<dbReference type="InterPro" id="IPR013103">
    <property type="entry name" value="RVT_2"/>
</dbReference>
<dbReference type="Pfam" id="PF07727">
    <property type="entry name" value="RVT_2"/>
    <property type="match status" value="1"/>
</dbReference>
<dbReference type="InterPro" id="IPR043502">
    <property type="entry name" value="DNA/RNA_pol_sf"/>
</dbReference>
<comment type="caution">
    <text evidence="4">The sequence shown here is derived from an EMBL/GenBank/DDBJ whole genome shotgun (WGS) entry which is preliminary data.</text>
</comment>
<dbReference type="CDD" id="cd09272">
    <property type="entry name" value="RNase_HI_RT_Ty1"/>
    <property type="match status" value="1"/>
</dbReference>
<feature type="compositionally biased region" description="Polar residues" evidence="2">
    <location>
        <begin position="881"/>
        <end position="901"/>
    </location>
</feature>
<feature type="compositionally biased region" description="Polar residues" evidence="2">
    <location>
        <begin position="964"/>
        <end position="973"/>
    </location>
</feature>
<evidence type="ECO:0000259" key="3">
    <source>
        <dbReference type="PROSITE" id="PS50994"/>
    </source>
</evidence>
<feature type="domain" description="Integrase catalytic" evidence="3">
    <location>
        <begin position="556"/>
        <end position="718"/>
    </location>
</feature>
<keyword evidence="1" id="KW-0694">RNA-binding</keyword>
<feature type="region of interest" description="Disordered" evidence="2">
    <location>
        <begin position="845"/>
        <end position="910"/>
    </location>
</feature>
<feature type="compositionally biased region" description="Polar residues" evidence="2">
    <location>
        <begin position="982"/>
        <end position="992"/>
    </location>
</feature>
<dbReference type="HOGENOM" id="CLU_001650_18_4_1"/>
<feature type="compositionally biased region" description="Low complexity" evidence="2">
    <location>
        <begin position="254"/>
        <end position="270"/>
    </location>
</feature>
<proteinExistence type="predicted"/>
<dbReference type="PANTHER" id="PTHR11439">
    <property type="entry name" value="GAG-POL-RELATED RETROTRANSPOSON"/>
    <property type="match status" value="1"/>
</dbReference>
<organism evidence="4">
    <name type="scientific">Talaromyces marneffei PM1</name>
    <dbReference type="NCBI Taxonomy" id="1077442"/>
    <lineage>
        <taxon>Eukaryota</taxon>
        <taxon>Fungi</taxon>
        <taxon>Dikarya</taxon>
        <taxon>Ascomycota</taxon>
        <taxon>Pezizomycotina</taxon>
        <taxon>Eurotiomycetes</taxon>
        <taxon>Eurotiomycetidae</taxon>
        <taxon>Eurotiales</taxon>
        <taxon>Trichocomaceae</taxon>
        <taxon>Talaromyces</taxon>
        <taxon>Talaromyces sect. Talaromyces</taxon>
    </lineage>
</organism>
<dbReference type="InterPro" id="IPR012337">
    <property type="entry name" value="RNaseH-like_sf"/>
</dbReference>
<dbReference type="InterPro" id="IPR001584">
    <property type="entry name" value="Integrase_cat-core"/>
</dbReference>
<dbReference type="Gene3D" id="3.30.420.10">
    <property type="entry name" value="Ribonuclease H-like superfamily/Ribonuclease H"/>
    <property type="match status" value="1"/>
</dbReference>
<dbReference type="EMBL" id="JPOX01000032">
    <property type="protein sequence ID" value="KFX43915.1"/>
    <property type="molecule type" value="Genomic_DNA"/>
</dbReference>
<evidence type="ECO:0000256" key="2">
    <source>
        <dbReference type="SAM" id="MobiDB-lite"/>
    </source>
</evidence>
<evidence type="ECO:0000313" key="4">
    <source>
        <dbReference type="EMBL" id="KFX43915.1"/>
    </source>
</evidence>
<dbReference type="SUPFAM" id="SSF56672">
    <property type="entry name" value="DNA/RNA polymerases"/>
    <property type="match status" value="1"/>
</dbReference>
<reference key="1">
    <citation type="journal article" date="2014" name="PLoS Genet.">
        <title>Signature Gene Expression Reveals Novel Clues to the Molecular Mechanisms of Dimorphic Transition in Penicillium marneffei.</title>
        <authorList>
            <person name="Yang E."/>
            <person name="Wang G."/>
            <person name="Cai J."/>
            <person name="Woo P.C."/>
            <person name="Lau S.K."/>
            <person name="Yuen K.-Y."/>
            <person name="Chow W.-N."/>
            <person name="Lin X."/>
        </authorList>
    </citation>
    <scope>NUCLEOTIDE SEQUENCE [LARGE SCALE GENOMIC DNA]</scope>
    <source>
        <strain>PM1</strain>
    </source>
</reference>
<sequence length="1569" mass="179423">MSSEDKNLTILSSKSDWERWLRPIRSKARGTEVWDFINPDLIMPANGAARASKEELAAGGKTYGRRLVKPEVPQKRADESEEEMAFRRETYKQDMDDYKIDRANLAAIREYIFQTIDQSANLLIEDKASVHDILSELQRRYKPDTSREHFDIWNEWTALKAGPAGKKQFNAWIKGWIETYNRARQYQLPGIGSDEKYAMLDFMHAIEETHERFYSTWFEAITNDRERSFVELITKFENSTKAKHGGSVYATLRGDNAGSNGSNQGNPNNNKPKRCWCGELRSVHDRWEKCAYLNEQIREDNWTPDPKIIKKVTEAAASRKSLKTFMDKHKKEDRPKASVNVNAVFRTSGNNDLLVDSVIHDSGATESISNSMDRMENFKPERIRIRGFGGDLWAEGRGTMIVWATTPGDKDKSQRINVKNALYCPDGPISLISASALNDSGIFKDEEKNTLFSRNGGYHVIATLQRINNQAVIEYNAPKQSSAYALKPIKSSTIEPHSKASLEKWHKRLGHPNDEVINHLKYHVTGIEVDTTTRPICESCKISTAKQQISRRPMAVGSAPWEIAHFDIIPMSESWDGMKWCIHFYCLQSGDHEAIHVHSKGVLSSTVIEFERRMARQGLKIKIFHTDGEQSLNEIFIAHIRKKGIKLHQSAPYSPQQNGAAERSGGVIIAMARTLLSEANLPENLWPLAIDHVIYLLQRLPKKKLGWKTPYEVIQSVIKLEKSIIPNLGHIKIFGCKAYRKIPSTQIPRLEKMAPRANIGYLVGYDASNIFRIWIPETRSVVYARDVEFDEDAFFDPTKPVKIRVREAIEEDDYRVETITTRPPIEEDSDDDIFQQMDENRSCEHKALKSQGVQVQGRQNKLKDKPNTQNKLNSKLDIPNKLTSRSANETPFDSGTTRLPTPSSPEIEHSQDVNTHIELVGEYSTPMTIGRQGVRLEEQESVRFPTPESNPSLESRDFDAEASEQLQLEATQEPSERASRANEISATFSETNILPGKRSRRAPKHRDADIYFTSAFTLGRALQDERKLIPEVRLHRDELPPEPQTWQEMLKLPEAHREGFTKAGFAEYSSLVEMNTFEKVHWEEAIQQENYELLGTRWVFTYKLDSAGFLLRYKARLVIRGDLQMSWDDTYSATISSKAIRALIALATAFGYKMWQHDMITAYLNAGIDKNGYFIQMPQGLKGDPDKWLRLKKALYGLKQSPLLWQKEFTAALIELGFEQISEEICLFRNKDGIILFFYVDDVVTLFKPEKEAHAKELWDRLMSKYPARAMGELSWFLGTRIIRDNEASYLCQDSYIEEVAKRYNLDTSKRPSTPCSPTMRFVKYDGLASKAVIKLYQQKVGSVIYVAIITRPDVAFVAAKLSEFMQNPSPAHMQAIDRVILYLYKTRFLAICYKRNDIEDAVQAASDASFADNPDRRSSGGFIFKLFGGPIDWSAKKQKTVSTSTTEAELLALSEAAKQLLWWIRFFQAIEFDPEQGPITIECDNRQTVRAMIKNEAIQTRLRHIDIHNHWLREKVQNKEINIRWTDTNSMPADGLTKPLLSEKHALFIEQLGLIDISRLIPQANLSN</sequence>
<gene>
    <name evidence="4" type="ORF">GQ26_0321050</name>
</gene>
<protein>
    <submittedName>
        <fullName evidence="4">Retrovirus-related Pol polyprotein from transposon TNT 1-94</fullName>
    </submittedName>
</protein>
<dbReference type="PROSITE" id="PS50994">
    <property type="entry name" value="INTEGRASE"/>
    <property type="match status" value="1"/>
</dbReference>
<feature type="region of interest" description="Disordered" evidence="2">
    <location>
        <begin position="252"/>
        <end position="273"/>
    </location>
</feature>
<dbReference type="PANTHER" id="PTHR11439:SF438">
    <property type="entry name" value="REVERSE TRANSCRIPTASE TY1_COPIA-TYPE DOMAIN-CONTAINING PROTEIN"/>
    <property type="match status" value="1"/>
</dbReference>
<dbReference type="GO" id="GO:0015074">
    <property type="term" value="P:DNA integration"/>
    <property type="evidence" value="ECO:0007669"/>
    <property type="project" value="InterPro"/>
</dbReference>
<evidence type="ECO:0000256" key="1">
    <source>
        <dbReference type="ARBA" id="ARBA00022884"/>
    </source>
</evidence>
<name>A0A093UVG6_TALMA</name>
<dbReference type="GO" id="GO:0005634">
    <property type="term" value="C:nucleus"/>
    <property type="evidence" value="ECO:0007669"/>
    <property type="project" value="UniProtKB-ARBA"/>
</dbReference>
<dbReference type="SUPFAM" id="SSF53098">
    <property type="entry name" value="Ribonuclease H-like"/>
    <property type="match status" value="1"/>
</dbReference>
<dbReference type="GO" id="GO:0003723">
    <property type="term" value="F:RNA binding"/>
    <property type="evidence" value="ECO:0007669"/>
    <property type="project" value="UniProtKB-KW"/>
</dbReference>
<accession>A0A093UVG6</accession>
<dbReference type="InterPro" id="IPR036397">
    <property type="entry name" value="RNaseH_sf"/>
</dbReference>
<dbReference type="Pfam" id="PF25597">
    <property type="entry name" value="SH3_retrovirus"/>
    <property type="match status" value="1"/>
</dbReference>